<comment type="caution">
    <text evidence="1">The sequence shown here is derived from an EMBL/GenBank/DDBJ whole genome shotgun (WGS) entry which is preliminary data.</text>
</comment>
<keyword evidence="1" id="KW-0547">Nucleotide-binding</keyword>
<keyword evidence="1" id="KW-0067">ATP-binding</keyword>
<evidence type="ECO:0000313" key="2">
    <source>
        <dbReference type="Proteomes" id="UP001374599"/>
    </source>
</evidence>
<dbReference type="EMBL" id="BTPU01000152">
    <property type="protein sequence ID" value="GMQ65394.1"/>
    <property type="molecule type" value="Genomic_DNA"/>
</dbReference>
<reference evidence="1" key="1">
    <citation type="submission" date="2023-09" db="EMBL/GenBank/DDBJ databases">
        <title>Vallitalea sediminicola and Vallitalea maricola sp. nov., anaerobic bacteria isolated from marine sediment.</title>
        <authorList>
            <person name="Hirano S."/>
            <person name="Maeda A."/>
            <person name="Terahara T."/>
            <person name="Mori K."/>
            <person name="Hamada M."/>
            <person name="Matsumoto R."/>
            <person name="Kobayashi T."/>
        </authorList>
    </citation>
    <scope>NUCLEOTIDE SEQUENCE</scope>
    <source>
        <strain evidence="1">AN17-2</strain>
    </source>
</reference>
<gene>
    <name evidence="1" type="ORF">AN2V17_46390</name>
</gene>
<organism evidence="1 2">
    <name type="scientific">Vallitalea maricola</name>
    <dbReference type="NCBI Taxonomy" id="3074433"/>
    <lineage>
        <taxon>Bacteria</taxon>
        <taxon>Bacillati</taxon>
        <taxon>Bacillota</taxon>
        <taxon>Clostridia</taxon>
        <taxon>Lachnospirales</taxon>
        <taxon>Vallitaleaceae</taxon>
        <taxon>Vallitalea</taxon>
    </lineage>
</organism>
<evidence type="ECO:0000313" key="1">
    <source>
        <dbReference type="EMBL" id="GMQ65394.1"/>
    </source>
</evidence>
<keyword evidence="2" id="KW-1185">Reference proteome</keyword>
<name>A0ACB5URR6_9FIRM</name>
<sequence>MRKKVNLKNESIETAGFKKDYRDAIIEYIWNGFDASATEVTINIIYNNTLTETVEEVIISDNGTGIDYHKLDDTFGTFLYSEKTNKINIDNIHGEKGKGRYSFLCFAQNCIWETNYIDSKTQQVYSYNINIDNCDKDYFDYNNPTPQQADTKTGTKVRIYNIHNLCVDRFGLDFNQYILKEFSWFLYLNKKQSYNIYINSIKLDYTTMIDEQLSEEIILKEDNNIFEVCFFKWKNKVKEKSYYYFMNDKKKLNHKKYTSFNKNAIGFYHSVYISSSYFNEFSLYEEEFEEQIALIDLKTTSDKCYKKLLLQLKNIIEKKRKEFVNIEAPILIAKLEKKESFPSFSDNKYDQQRKEDFKQVLNEIYCIQPKIFRGLNAEQEKTVLGFLNVLLDTDERDSILDIMSKVIELSKEERVELSNVLKKTTLNKVTKTLKLIENRYKVIECLKKLVYDLEKYTNERNHIQKIVEENYWLFGEQYHLVSADVNFEESLRKYWKTIDEHNDNNNSISNNERKRRPDIFMCRKRITEYSDSNELEENIIVELKRPSVELNKLVYRQIEDYRELIKAERKFNSELRRWKFYIVSTRVNSFIKDKYESNKEKGKKFLIDQSGNFEIYALTWDDVFKGFELRHRYMYEKLEFDKLEIEKELMLNGIDISRKSADEITDKVIKLAE</sequence>
<protein>
    <submittedName>
        <fullName evidence="1">ATP-binding protein</fullName>
    </submittedName>
</protein>
<proteinExistence type="predicted"/>
<accession>A0ACB5URR6</accession>
<dbReference type="Proteomes" id="UP001374599">
    <property type="component" value="Unassembled WGS sequence"/>
</dbReference>